<evidence type="ECO:0000313" key="1">
    <source>
        <dbReference type="Proteomes" id="UP000887565"/>
    </source>
</evidence>
<accession>A0A915HH77</accession>
<proteinExistence type="predicted"/>
<sequence>MKEKPAQMVQKKHESGYLSKANCVINHRETKRVKLNKRIFDKRVTLISENRAKSRENRSLENKLDKILRMKLT</sequence>
<name>A0A915HH77_ROMCU</name>
<organism evidence="1 2">
    <name type="scientific">Romanomermis culicivorax</name>
    <name type="common">Nematode worm</name>
    <dbReference type="NCBI Taxonomy" id="13658"/>
    <lineage>
        <taxon>Eukaryota</taxon>
        <taxon>Metazoa</taxon>
        <taxon>Ecdysozoa</taxon>
        <taxon>Nematoda</taxon>
        <taxon>Enoplea</taxon>
        <taxon>Dorylaimia</taxon>
        <taxon>Mermithida</taxon>
        <taxon>Mermithoidea</taxon>
        <taxon>Mermithidae</taxon>
        <taxon>Romanomermis</taxon>
    </lineage>
</organism>
<dbReference type="WBParaSite" id="nRc.2.0.1.t00973-RA">
    <property type="protein sequence ID" value="nRc.2.0.1.t00973-RA"/>
    <property type="gene ID" value="nRc.2.0.1.g00973"/>
</dbReference>
<reference evidence="2" key="1">
    <citation type="submission" date="2022-11" db="UniProtKB">
        <authorList>
            <consortium name="WormBaseParasite"/>
        </authorList>
    </citation>
    <scope>IDENTIFICATION</scope>
</reference>
<keyword evidence="1" id="KW-1185">Reference proteome</keyword>
<evidence type="ECO:0000313" key="2">
    <source>
        <dbReference type="WBParaSite" id="nRc.2.0.1.t00973-RA"/>
    </source>
</evidence>
<protein>
    <submittedName>
        <fullName evidence="2">Uncharacterized protein</fullName>
    </submittedName>
</protein>
<dbReference type="Proteomes" id="UP000887565">
    <property type="component" value="Unplaced"/>
</dbReference>
<dbReference type="AlphaFoldDB" id="A0A915HH77"/>